<evidence type="ECO:0000313" key="3">
    <source>
        <dbReference type="Proteomes" id="UP000037712"/>
    </source>
</evidence>
<dbReference type="Gene3D" id="2.30.40.10">
    <property type="entry name" value="Urease, subunit C, domain 1"/>
    <property type="match status" value="1"/>
</dbReference>
<evidence type="ECO:0000259" key="1">
    <source>
        <dbReference type="Pfam" id="PF07969"/>
    </source>
</evidence>
<dbReference type="PATRIC" id="fig|1441923.3.peg.5969"/>
<dbReference type="InterPro" id="IPR032466">
    <property type="entry name" value="Metal_Hydrolase"/>
</dbReference>
<dbReference type="Gene3D" id="3.10.310.70">
    <property type="match status" value="1"/>
</dbReference>
<reference evidence="2 3" key="1">
    <citation type="journal article" date="2015" name="Genome Announc.">
        <title>Draft Genome Sequence of Rhodococcus rhodochrous Strain KG-21, a Soil Isolate from Oil Fields of Krishna-Godavari Basin, India.</title>
        <authorList>
            <person name="Dawar C."/>
            <person name="Aggarwal R.K."/>
        </authorList>
    </citation>
    <scope>NUCLEOTIDE SEQUENCE [LARGE SCALE GENOMIC DNA]</scope>
    <source>
        <strain evidence="2 3">KG-21</strain>
    </source>
</reference>
<gene>
    <name evidence="2" type="ORF">Z051_27335</name>
</gene>
<feature type="domain" description="Amidohydrolase 3" evidence="1">
    <location>
        <begin position="38"/>
        <end position="461"/>
    </location>
</feature>
<comment type="caution">
    <text evidence="2">The sequence shown here is derived from an EMBL/GenBank/DDBJ whole genome shotgun (WGS) entry which is preliminary data.</text>
</comment>
<evidence type="ECO:0000313" key="2">
    <source>
        <dbReference type="EMBL" id="KOS53115.1"/>
    </source>
</evidence>
<dbReference type="Pfam" id="PF07969">
    <property type="entry name" value="Amidohydro_3"/>
    <property type="match status" value="1"/>
</dbReference>
<organism evidence="2 3">
    <name type="scientific">Rhodococcus rhodochrous KG-21</name>
    <dbReference type="NCBI Taxonomy" id="1441923"/>
    <lineage>
        <taxon>Bacteria</taxon>
        <taxon>Bacillati</taxon>
        <taxon>Actinomycetota</taxon>
        <taxon>Actinomycetes</taxon>
        <taxon>Mycobacteriales</taxon>
        <taxon>Nocardiaceae</taxon>
        <taxon>Rhodococcus</taxon>
    </lineage>
</organism>
<dbReference type="GO" id="GO:0016810">
    <property type="term" value="F:hydrolase activity, acting on carbon-nitrogen (but not peptide) bonds"/>
    <property type="evidence" value="ECO:0007669"/>
    <property type="project" value="InterPro"/>
</dbReference>
<dbReference type="RefSeq" id="WP_054375334.1">
    <property type="nucleotide sequence ID" value="NZ_AZYO01000163.1"/>
</dbReference>
<dbReference type="PANTHER" id="PTHR22642">
    <property type="entry name" value="IMIDAZOLONEPROPIONASE"/>
    <property type="match status" value="1"/>
</dbReference>
<dbReference type="PANTHER" id="PTHR22642:SF2">
    <property type="entry name" value="PROTEIN LONG AFTER FAR-RED 3"/>
    <property type="match status" value="1"/>
</dbReference>
<dbReference type="AlphaFoldDB" id="A0A0M8PE69"/>
<dbReference type="InterPro" id="IPR013108">
    <property type="entry name" value="Amidohydro_3"/>
</dbReference>
<dbReference type="Gene3D" id="3.20.20.140">
    <property type="entry name" value="Metal-dependent hydrolases"/>
    <property type="match status" value="2"/>
</dbReference>
<name>A0A0M8PE69_RHORH</name>
<dbReference type="InterPro" id="IPR011059">
    <property type="entry name" value="Metal-dep_hydrolase_composite"/>
</dbReference>
<dbReference type="EMBL" id="AZYO01000163">
    <property type="protein sequence ID" value="KOS53115.1"/>
    <property type="molecule type" value="Genomic_DNA"/>
</dbReference>
<protein>
    <submittedName>
        <fullName evidence="2">Amidohydrolase</fullName>
    </submittedName>
</protein>
<dbReference type="SUPFAM" id="SSF51338">
    <property type="entry name" value="Composite domain of metallo-dependent hydrolases"/>
    <property type="match status" value="1"/>
</dbReference>
<reference evidence="3" key="2">
    <citation type="submission" date="2015-01" db="EMBL/GenBank/DDBJ databases">
        <title>Draft genome sequence of potential hydrocarbon metabolising strain of Rhodococcus rhodochrous.</title>
        <authorList>
            <person name="Aggarwal R.K."/>
            <person name="Dawar C."/>
        </authorList>
    </citation>
    <scope>NUCLEOTIDE SEQUENCE [LARGE SCALE GENOMIC DNA]</scope>
    <source>
        <strain evidence="3">KG-21</strain>
    </source>
</reference>
<keyword evidence="2" id="KW-0378">Hydrolase</keyword>
<accession>A0A0M8PE69</accession>
<proteinExistence type="predicted"/>
<dbReference type="SUPFAM" id="SSF51556">
    <property type="entry name" value="Metallo-dependent hydrolases"/>
    <property type="match status" value="1"/>
</dbReference>
<dbReference type="Proteomes" id="UP000037712">
    <property type="component" value="Unassembled WGS sequence"/>
</dbReference>
<sequence length="465" mass="49502">MTGLLLRRVELSVGVRDVAVRDGRVAQIGIGLAADGAEVIDGRGGALLPGLHDHHLHLHAMAADAASVRCGPPQVRTPEALARALDAAPGDGWIRGVGYVETVAGLLDAAALDRLHARRPVRVQHRSGALWILNSAASSLVGLESADHRGVERDDTGRPTGRVWRADAWLRERLPATGPPPLDAVGTDLTRFGITGVTDATPDLPPDSLAALIDAHTTGALPQRLHLLGAPVGDDPASRPATVTTGPYKIVLADSGLPDFEALSAAVRRAHAHGRPVAVHCVSREALLLLLAVFDEVGTLPGDRIEHGALIPAESIPELRRHDLCVVTQPGFLTHRGDDYLDRVDPRDLPDLYRCRSLLDNAVPLAMSSDAPYGPLDPWAVIAAATTRRAPTGHVVGAPEKITAAEALDRYLTPLDDPGGEPRRLEVGAPADLILFDRPLTDVLTDPSAQFLRCTISRGQIRHYR</sequence>